<sequence>MAFSESFAVLCVTIVTLIITSSIVAIVVSFIQKRRLEKELSAIPSAPDRHWLLGHIPKLTFDEEELKWGRVFVRKAVSAAILWIGPFLPIVTLFDTDTVKAILSTGEPKAEYTYSFVRPWIGDGLLLSSGKKWARNRRLLTPGFHFDILKPYVGIFQQSGDILVEKWRAACIGGKTSMEMFGNMSQLTLDSLLKCIFSVETNCQTVENHPYTKGINDIANLVVERFRFLPYHIDAIYQWSPSGRRFRRANETVHDYARNIIKQRKKALIEEAANGKKRQRKYIDFLDILLCAKDSDGQGLSDQEIYDEVDTFMFEGHDTTASGLSWFLYNMARLPEFQEKCRQEVDDLLADREKDRLVWDDLNNLPYLTKCLKESLRIHSPVPNVMRVLTQPVTFPDGRKLPKGTLVGIIVSALHNNPHVWDDPDTFDPERFAPDRAKNIPPYAYVPFAAGPRNCIGQHFALNEMKVISAIILRNFHLSVDESVPVLRTNALVLRAENGIHLHITPRKL</sequence>
<dbReference type="EnsemblMetazoa" id="XM_038191286.1">
    <property type="protein sequence ID" value="XP_038047214.1"/>
    <property type="gene ID" value="LOC119721284"/>
</dbReference>
<dbReference type="OMA" id="YGPSIAM"/>
<dbReference type="RefSeq" id="XP_038047214.1">
    <property type="nucleotide sequence ID" value="XM_038191286.1"/>
</dbReference>
<evidence type="ECO:0000256" key="4">
    <source>
        <dbReference type="ARBA" id="ARBA00023136"/>
    </source>
</evidence>
<feature type="binding site" description="axial binding residue" evidence="5">
    <location>
        <position position="455"/>
    </location>
    <ligand>
        <name>heme</name>
        <dbReference type="ChEBI" id="CHEBI:30413"/>
    </ligand>
    <ligandPart>
        <name>Fe</name>
        <dbReference type="ChEBI" id="CHEBI:18248"/>
    </ligandPart>
</feature>
<dbReference type="InterPro" id="IPR001128">
    <property type="entry name" value="Cyt_P450"/>
</dbReference>
<dbReference type="EnsemblMetazoa" id="XM_038191288.1">
    <property type="protein sequence ID" value="XP_038047216.1"/>
    <property type="gene ID" value="LOC119721284"/>
</dbReference>
<comment type="subcellular location">
    <subcellularLocation>
        <location evidence="1">Endomembrane system</location>
    </subcellularLocation>
</comment>
<dbReference type="PRINTS" id="PR00463">
    <property type="entry name" value="EP450I"/>
</dbReference>
<dbReference type="RefSeq" id="XP_038047213.1">
    <property type="nucleotide sequence ID" value="XM_038191285.1"/>
</dbReference>
<reference evidence="7" key="1">
    <citation type="submission" date="2022-11" db="UniProtKB">
        <authorList>
            <consortium name="EnsemblMetazoa"/>
        </authorList>
    </citation>
    <scope>IDENTIFICATION</scope>
</reference>
<dbReference type="RefSeq" id="XP_038047216.1">
    <property type="nucleotide sequence ID" value="XM_038191288.1"/>
</dbReference>
<dbReference type="InterPro" id="IPR050196">
    <property type="entry name" value="Cytochrome_P450_Monoox"/>
</dbReference>
<evidence type="ECO:0000256" key="3">
    <source>
        <dbReference type="ARBA" id="ARBA00022723"/>
    </source>
</evidence>
<keyword evidence="8" id="KW-1185">Reference proteome</keyword>
<keyword evidence="6" id="KW-0812">Transmembrane</keyword>
<dbReference type="RefSeq" id="XP_038047215.1">
    <property type="nucleotide sequence ID" value="XM_038191287.1"/>
</dbReference>
<dbReference type="GO" id="GO:0005506">
    <property type="term" value="F:iron ion binding"/>
    <property type="evidence" value="ECO:0007669"/>
    <property type="project" value="InterPro"/>
</dbReference>
<evidence type="ECO:0000313" key="7">
    <source>
        <dbReference type="EnsemblMetazoa" id="XP_038047213.1"/>
    </source>
</evidence>
<evidence type="ECO:0000256" key="1">
    <source>
        <dbReference type="ARBA" id="ARBA00004308"/>
    </source>
</evidence>
<keyword evidence="4 6" id="KW-0472">Membrane</keyword>
<dbReference type="GeneID" id="119721284"/>
<dbReference type="CDD" id="cd20659">
    <property type="entry name" value="CYP4B_4F-like"/>
    <property type="match status" value="1"/>
</dbReference>
<dbReference type="GO" id="GO:0012505">
    <property type="term" value="C:endomembrane system"/>
    <property type="evidence" value="ECO:0007669"/>
    <property type="project" value="UniProtKB-SubCell"/>
</dbReference>
<dbReference type="EnsemblMetazoa" id="XM_038191285.1">
    <property type="protein sequence ID" value="XP_038047213.1"/>
    <property type="gene ID" value="LOC119721284"/>
</dbReference>
<dbReference type="InterPro" id="IPR002401">
    <property type="entry name" value="Cyt_P450_E_grp-I"/>
</dbReference>
<keyword evidence="5" id="KW-0408">Iron</keyword>
<dbReference type="GO" id="GO:0020037">
    <property type="term" value="F:heme binding"/>
    <property type="evidence" value="ECO:0007669"/>
    <property type="project" value="InterPro"/>
</dbReference>
<comment type="similarity">
    <text evidence="2">Belongs to the cytochrome P450 family.</text>
</comment>
<dbReference type="Proteomes" id="UP000887568">
    <property type="component" value="Unplaced"/>
</dbReference>
<dbReference type="InterPro" id="IPR036396">
    <property type="entry name" value="Cyt_P450_sf"/>
</dbReference>
<accession>A0A913Z5X6</accession>
<dbReference type="FunFam" id="1.10.630.10:FF:000005">
    <property type="entry name" value="cytochrome P450 4F22 isoform X2"/>
    <property type="match status" value="1"/>
</dbReference>
<dbReference type="Pfam" id="PF00067">
    <property type="entry name" value="p450"/>
    <property type="match status" value="1"/>
</dbReference>
<keyword evidence="3 5" id="KW-0479">Metal-binding</keyword>
<dbReference type="GO" id="GO:0004497">
    <property type="term" value="F:monooxygenase activity"/>
    <property type="evidence" value="ECO:0007669"/>
    <property type="project" value="InterPro"/>
</dbReference>
<organism evidence="7 8">
    <name type="scientific">Patiria miniata</name>
    <name type="common">Bat star</name>
    <name type="synonym">Asterina miniata</name>
    <dbReference type="NCBI Taxonomy" id="46514"/>
    <lineage>
        <taxon>Eukaryota</taxon>
        <taxon>Metazoa</taxon>
        <taxon>Echinodermata</taxon>
        <taxon>Eleutherozoa</taxon>
        <taxon>Asterozoa</taxon>
        <taxon>Asteroidea</taxon>
        <taxon>Valvatacea</taxon>
        <taxon>Valvatida</taxon>
        <taxon>Asterinidae</taxon>
        <taxon>Patiria</taxon>
    </lineage>
</organism>
<dbReference type="OrthoDB" id="1470350at2759"/>
<evidence type="ECO:0000256" key="2">
    <source>
        <dbReference type="ARBA" id="ARBA00010617"/>
    </source>
</evidence>
<dbReference type="AlphaFoldDB" id="A0A913Z5X6"/>
<dbReference type="SUPFAM" id="SSF48264">
    <property type="entry name" value="Cytochrome P450"/>
    <property type="match status" value="1"/>
</dbReference>
<evidence type="ECO:0000256" key="5">
    <source>
        <dbReference type="PIRSR" id="PIRSR602401-1"/>
    </source>
</evidence>
<proteinExistence type="inferred from homology"/>
<dbReference type="PANTHER" id="PTHR24291">
    <property type="entry name" value="CYTOCHROME P450 FAMILY 4"/>
    <property type="match status" value="1"/>
</dbReference>
<keyword evidence="6" id="KW-1133">Transmembrane helix</keyword>
<dbReference type="PANTHER" id="PTHR24291:SF201">
    <property type="entry name" value="CYTOCHROME P450, FAMILY 4, SUBFAMILY B, POLYPEPTIDE 7"/>
    <property type="match status" value="1"/>
</dbReference>
<evidence type="ECO:0008006" key="9">
    <source>
        <dbReference type="Google" id="ProtNLM"/>
    </source>
</evidence>
<name>A0A913Z5X6_PATMI</name>
<keyword evidence="5" id="KW-0349">Heme</keyword>
<evidence type="ECO:0000256" key="6">
    <source>
        <dbReference type="SAM" id="Phobius"/>
    </source>
</evidence>
<dbReference type="Gene3D" id="1.10.630.10">
    <property type="entry name" value="Cytochrome P450"/>
    <property type="match status" value="1"/>
</dbReference>
<comment type="cofactor">
    <cofactor evidence="5">
        <name>heme</name>
        <dbReference type="ChEBI" id="CHEBI:30413"/>
    </cofactor>
</comment>
<dbReference type="EnsemblMetazoa" id="XM_038191287.1">
    <property type="protein sequence ID" value="XP_038047215.1"/>
    <property type="gene ID" value="LOC119721284"/>
</dbReference>
<protein>
    <recommendedName>
        <fullName evidence="9">Cytochrome P450</fullName>
    </recommendedName>
</protein>
<evidence type="ECO:0000313" key="8">
    <source>
        <dbReference type="Proteomes" id="UP000887568"/>
    </source>
</evidence>
<dbReference type="PRINTS" id="PR00385">
    <property type="entry name" value="P450"/>
</dbReference>
<dbReference type="GO" id="GO:0016705">
    <property type="term" value="F:oxidoreductase activity, acting on paired donors, with incorporation or reduction of molecular oxygen"/>
    <property type="evidence" value="ECO:0007669"/>
    <property type="project" value="InterPro"/>
</dbReference>
<feature type="transmembrane region" description="Helical" evidence="6">
    <location>
        <begin position="6"/>
        <end position="31"/>
    </location>
</feature>